<evidence type="ECO:0000313" key="15">
    <source>
        <dbReference type="EMBL" id="KAG1326405.1"/>
    </source>
</evidence>
<feature type="domain" description="MADS-box" evidence="13">
    <location>
        <begin position="1"/>
        <end position="61"/>
    </location>
</feature>
<comment type="caution">
    <text evidence="15">The sequence shown here is derived from an EMBL/GenBank/DDBJ whole genome shotgun (WGS) entry which is preliminary data.</text>
</comment>
<feature type="compositionally biased region" description="Polar residues" evidence="12">
    <location>
        <begin position="787"/>
        <end position="798"/>
    </location>
</feature>
<evidence type="ECO:0000256" key="11">
    <source>
        <dbReference type="RuleBase" id="RU079119"/>
    </source>
</evidence>
<keyword evidence="6" id="KW-0805">Transcription regulation</keyword>
<feature type="region of interest" description="Disordered" evidence="12">
    <location>
        <begin position="317"/>
        <end position="366"/>
    </location>
</feature>
<dbReference type="GO" id="GO:0016020">
    <property type="term" value="C:membrane"/>
    <property type="evidence" value="ECO:0007669"/>
    <property type="project" value="UniProtKB-SubCell"/>
</dbReference>
<dbReference type="InterPro" id="IPR001594">
    <property type="entry name" value="Palmitoyltrfase_DHHC"/>
</dbReference>
<evidence type="ECO:0000256" key="1">
    <source>
        <dbReference type="ARBA" id="ARBA00004123"/>
    </source>
</evidence>
<dbReference type="GO" id="GO:0003700">
    <property type="term" value="F:DNA-binding transcription factor activity"/>
    <property type="evidence" value="ECO:0007669"/>
    <property type="project" value="InterPro"/>
</dbReference>
<dbReference type="Gene3D" id="3.40.1810.10">
    <property type="entry name" value="Transcription factor, MADS-box"/>
    <property type="match status" value="1"/>
</dbReference>
<dbReference type="EMBL" id="CM017872">
    <property type="protein sequence ID" value="KAG1326405.1"/>
    <property type="molecule type" value="Genomic_DNA"/>
</dbReference>
<feature type="compositionally biased region" description="Low complexity" evidence="12">
    <location>
        <begin position="329"/>
        <end position="340"/>
    </location>
</feature>
<evidence type="ECO:0000259" key="14">
    <source>
        <dbReference type="PROSITE" id="PS51297"/>
    </source>
</evidence>
<feature type="region of interest" description="Disordered" evidence="12">
    <location>
        <begin position="641"/>
        <end position="703"/>
    </location>
</feature>
<organism evidence="15 16">
    <name type="scientific">Cocos nucifera</name>
    <name type="common">Coconut palm</name>
    <dbReference type="NCBI Taxonomy" id="13894"/>
    <lineage>
        <taxon>Eukaryota</taxon>
        <taxon>Viridiplantae</taxon>
        <taxon>Streptophyta</taxon>
        <taxon>Embryophyta</taxon>
        <taxon>Tracheophyta</taxon>
        <taxon>Spermatophyta</taxon>
        <taxon>Magnoliopsida</taxon>
        <taxon>Liliopsida</taxon>
        <taxon>Arecaceae</taxon>
        <taxon>Arecoideae</taxon>
        <taxon>Cocoseae</taxon>
        <taxon>Attaleinae</taxon>
        <taxon>Cocos</taxon>
    </lineage>
</organism>
<feature type="domain" description="K-box" evidence="14">
    <location>
        <begin position="93"/>
        <end position="206"/>
    </location>
</feature>
<dbReference type="Pfam" id="PF01486">
    <property type="entry name" value="K-box"/>
    <property type="match status" value="1"/>
</dbReference>
<keyword evidence="9" id="KW-0804">Transcription</keyword>
<feature type="compositionally biased region" description="Basic and acidic residues" evidence="12">
    <location>
        <begin position="855"/>
        <end position="873"/>
    </location>
</feature>
<reference evidence="15" key="1">
    <citation type="journal article" date="2017" name="Gigascience">
        <title>The genome draft of coconut (Cocos nucifera).</title>
        <authorList>
            <person name="Xiao Y."/>
            <person name="Xu P."/>
            <person name="Fan H."/>
            <person name="Baudouin L."/>
            <person name="Xia W."/>
            <person name="Bocs S."/>
            <person name="Xu J."/>
            <person name="Li Q."/>
            <person name="Guo A."/>
            <person name="Zhou L."/>
            <person name="Li J."/>
            <person name="Wu Y."/>
            <person name="Ma Z."/>
            <person name="Armero A."/>
            <person name="Issali A.E."/>
            <person name="Liu N."/>
            <person name="Peng M."/>
            <person name="Yang Y."/>
        </authorList>
    </citation>
    <scope>NUCLEOTIDE SEQUENCE</scope>
    <source>
        <tissue evidence="15">Spear leaf of Hainan Tall coconut</tissue>
    </source>
</reference>
<comment type="similarity">
    <text evidence="3 11">Belongs to the DHHC palmitoyltransferase family.</text>
</comment>
<feature type="transmembrane region" description="Helical" evidence="11">
    <location>
        <begin position="236"/>
        <end position="258"/>
    </location>
</feature>
<keyword evidence="10" id="KW-0539">Nucleus</keyword>
<feature type="transmembrane region" description="Helical" evidence="11">
    <location>
        <begin position="445"/>
        <end position="475"/>
    </location>
</feature>
<evidence type="ECO:0000256" key="12">
    <source>
        <dbReference type="SAM" id="MobiDB-lite"/>
    </source>
</evidence>
<dbReference type="InterPro" id="IPR050142">
    <property type="entry name" value="MADS-box/MEF2_TF"/>
</dbReference>
<dbReference type="PROSITE" id="PS50066">
    <property type="entry name" value="MADS_BOX_2"/>
    <property type="match status" value="1"/>
</dbReference>
<gene>
    <name evidence="15" type="ORF">COCNU_01G003390</name>
</gene>
<keyword evidence="8 11" id="KW-0472">Membrane</keyword>
<dbReference type="PROSITE" id="PS00350">
    <property type="entry name" value="MADS_BOX_1"/>
    <property type="match status" value="1"/>
</dbReference>
<dbReference type="SUPFAM" id="SSF55455">
    <property type="entry name" value="SRF-like"/>
    <property type="match status" value="1"/>
</dbReference>
<dbReference type="EC" id="2.3.1.225" evidence="11"/>
<comment type="catalytic activity">
    <reaction evidence="11">
        <text>L-cysteinyl-[protein] + hexadecanoyl-CoA = S-hexadecanoyl-L-cysteinyl-[protein] + CoA</text>
        <dbReference type="Rhea" id="RHEA:36683"/>
        <dbReference type="Rhea" id="RHEA-COMP:10131"/>
        <dbReference type="Rhea" id="RHEA-COMP:11032"/>
        <dbReference type="ChEBI" id="CHEBI:29950"/>
        <dbReference type="ChEBI" id="CHEBI:57287"/>
        <dbReference type="ChEBI" id="CHEBI:57379"/>
        <dbReference type="ChEBI" id="CHEBI:74151"/>
        <dbReference type="EC" id="2.3.1.225"/>
    </reaction>
</comment>
<dbReference type="Proteomes" id="UP000797356">
    <property type="component" value="Chromosome 1"/>
</dbReference>
<dbReference type="PRINTS" id="PR00404">
    <property type="entry name" value="MADSDOMAIN"/>
</dbReference>
<accession>A0A8K0HUG6</accession>
<evidence type="ECO:0000259" key="13">
    <source>
        <dbReference type="PROSITE" id="PS50066"/>
    </source>
</evidence>
<dbReference type="InterPro" id="IPR033896">
    <property type="entry name" value="MEF2-like_N"/>
</dbReference>
<sequence>MGRGKIEIKRIENTTNRQVTFSKRRGGLLKKANELAILCDAQVGVVIFSSSGKMFEYSSPPLRRSITIRYGIRSSKLSINYLTHIFTLSSSPHQQIFCEISRMRNENDMLQASMRQYTGEDLNSMTMNDLNQLEQQLEYSVNKVRTRKLSEHQAAMEHQQAAMEHKVPDVPMLEPFGPFYHDEPSRNLLQLSPQLHAFRLQPAQPNLQEASLPSHGLQLWLRLPFLSIIEIGGCDFVVAITVFFLLVVAFYAFLAPFLGRRIFEYASIAVYTPVALTVFILYVRCTRINPADPGIMFKFDDEFINIPKNNPGMPDIDLPENHYNNATGSHSSPSSACRSSLDGNPNKKASPEGDVRINTPMGPPRKSNSHCCRFGGFICALFVKEDCRKPETTEHQASMEDALFCTLCNAEVRKFSKHCRSCDKCVDGFDHHCRWLNNCVGRKNYITFISLMATSLIWLAMECGVGVAVLILCFVDKKGTDSSIKEKLGNGFSRAPFATVVGITTYEYVVAMRAMSEAPPEQADEEGQNVLYSPTNSATTGLSVGSSLGIGLQYKGVWCTPPRVFIDQQDEVVPHLEPGMVPSTVDPDAAGYVERANKSRKAVKISAWKLAKLDSNEAMRAAAKARASSSVLRPIDARRVPDVDFSSSGNASVRSSMSMDFSATKESRSELKLSPRNSYPQSLASKEDYETGTQTASSLSSPVHIHEPVALASLPLQRSVPERPPPSIPRGPFPTTQLTNPMFQSATSIVRETKRASVIWDQEAGRYVSVPATARSETAAGAPARTSRVSLVNPSAESSAYGRRPTLPSAGVSVMPPVPPPERLMYTGQSIFFGGPLLSAPVRDMRGNESAGLRPDAEKESRVHREARGEKGQAVDSFPLFVPGTFQKNPSFRP</sequence>
<dbReference type="GO" id="GO:0045944">
    <property type="term" value="P:positive regulation of transcription by RNA polymerase II"/>
    <property type="evidence" value="ECO:0007669"/>
    <property type="project" value="InterPro"/>
</dbReference>
<evidence type="ECO:0000313" key="16">
    <source>
        <dbReference type="Proteomes" id="UP000797356"/>
    </source>
</evidence>
<feature type="region of interest" description="Disordered" evidence="12">
    <location>
        <begin position="774"/>
        <end position="804"/>
    </location>
</feature>
<proteinExistence type="inferred from homology"/>
<reference evidence="15" key="2">
    <citation type="submission" date="2019-07" db="EMBL/GenBank/DDBJ databases">
        <authorList>
            <person name="Yang Y."/>
            <person name="Bocs S."/>
            <person name="Baudouin L."/>
        </authorList>
    </citation>
    <scope>NUCLEOTIDE SEQUENCE</scope>
    <source>
        <tissue evidence="15">Spear leaf of Hainan Tall coconut</tissue>
    </source>
</reference>
<feature type="compositionally biased region" description="Basic and acidic residues" evidence="12">
    <location>
        <begin position="663"/>
        <end position="673"/>
    </location>
</feature>
<name>A0A8K0HUG6_COCNU</name>
<keyword evidence="16" id="KW-1185">Reference proteome</keyword>
<feature type="compositionally biased region" description="Polar residues" evidence="12">
    <location>
        <begin position="645"/>
        <end position="661"/>
    </location>
</feature>
<dbReference type="AlphaFoldDB" id="A0A8K0HUG6"/>
<dbReference type="InterPro" id="IPR036879">
    <property type="entry name" value="TF_MADSbox_sf"/>
</dbReference>
<keyword evidence="11" id="KW-0012">Acyltransferase</keyword>
<dbReference type="GO" id="GO:0019706">
    <property type="term" value="F:protein-cysteine S-palmitoyltransferase activity"/>
    <property type="evidence" value="ECO:0007669"/>
    <property type="project" value="UniProtKB-EC"/>
</dbReference>
<feature type="region of interest" description="Disordered" evidence="12">
    <location>
        <begin position="846"/>
        <end position="880"/>
    </location>
</feature>
<dbReference type="PROSITE" id="PS50216">
    <property type="entry name" value="DHHC"/>
    <property type="match status" value="1"/>
</dbReference>
<dbReference type="CDD" id="cd00265">
    <property type="entry name" value="MADS_MEF2_like"/>
    <property type="match status" value="1"/>
</dbReference>
<evidence type="ECO:0000256" key="9">
    <source>
        <dbReference type="ARBA" id="ARBA00023163"/>
    </source>
</evidence>
<dbReference type="InterPro" id="IPR002100">
    <property type="entry name" value="TF_MADSbox"/>
</dbReference>
<comment type="domain">
    <text evidence="11">The DHHC domain is required for palmitoyltransferase activity.</text>
</comment>
<keyword evidence="7" id="KW-0238">DNA-binding</keyword>
<evidence type="ECO:0000256" key="2">
    <source>
        <dbReference type="ARBA" id="ARBA00004141"/>
    </source>
</evidence>
<protein>
    <recommendedName>
        <fullName evidence="11">S-acyltransferase</fullName>
        <ecNumber evidence="11">2.3.1.225</ecNumber>
    </recommendedName>
    <alternativeName>
        <fullName evidence="11">Palmitoyltransferase</fullName>
    </alternativeName>
</protein>
<evidence type="ECO:0000256" key="4">
    <source>
        <dbReference type="ARBA" id="ARBA00022692"/>
    </source>
</evidence>
<evidence type="ECO:0000256" key="7">
    <source>
        <dbReference type="ARBA" id="ARBA00023125"/>
    </source>
</evidence>
<evidence type="ECO:0000256" key="5">
    <source>
        <dbReference type="ARBA" id="ARBA00022989"/>
    </source>
</evidence>
<evidence type="ECO:0000256" key="3">
    <source>
        <dbReference type="ARBA" id="ARBA00008574"/>
    </source>
</evidence>
<evidence type="ECO:0000256" key="6">
    <source>
        <dbReference type="ARBA" id="ARBA00023015"/>
    </source>
</evidence>
<feature type="compositionally biased region" description="Polar residues" evidence="12">
    <location>
        <begin position="675"/>
        <end position="684"/>
    </location>
</feature>
<keyword evidence="5 11" id="KW-1133">Transmembrane helix</keyword>
<dbReference type="GO" id="GO:0000977">
    <property type="term" value="F:RNA polymerase II transcription regulatory region sequence-specific DNA binding"/>
    <property type="evidence" value="ECO:0007669"/>
    <property type="project" value="InterPro"/>
</dbReference>
<feature type="transmembrane region" description="Helical" evidence="11">
    <location>
        <begin position="265"/>
        <end position="283"/>
    </location>
</feature>
<dbReference type="InterPro" id="IPR002487">
    <property type="entry name" value="TF_Kbox"/>
</dbReference>
<dbReference type="GO" id="GO:0046983">
    <property type="term" value="F:protein dimerization activity"/>
    <property type="evidence" value="ECO:0007669"/>
    <property type="project" value="InterPro"/>
</dbReference>
<keyword evidence="11" id="KW-0808">Transferase</keyword>
<dbReference type="PANTHER" id="PTHR48019">
    <property type="entry name" value="SERUM RESPONSE FACTOR HOMOLOG"/>
    <property type="match status" value="1"/>
</dbReference>
<dbReference type="Pfam" id="PF01529">
    <property type="entry name" value="DHHC"/>
    <property type="match status" value="1"/>
</dbReference>
<dbReference type="GO" id="GO:0005634">
    <property type="term" value="C:nucleus"/>
    <property type="evidence" value="ECO:0007669"/>
    <property type="project" value="UniProtKB-SubCell"/>
</dbReference>
<feature type="compositionally biased region" description="Polar residues" evidence="12">
    <location>
        <begin position="691"/>
        <end position="701"/>
    </location>
</feature>
<keyword evidence="4 11" id="KW-0812">Transmembrane</keyword>
<evidence type="ECO:0000256" key="10">
    <source>
        <dbReference type="ARBA" id="ARBA00023242"/>
    </source>
</evidence>
<dbReference type="OrthoDB" id="9909019at2759"/>
<dbReference type="PROSITE" id="PS51297">
    <property type="entry name" value="K_BOX"/>
    <property type="match status" value="1"/>
</dbReference>
<dbReference type="Pfam" id="PF00319">
    <property type="entry name" value="SRF-TF"/>
    <property type="match status" value="1"/>
</dbReference>
<dbReference type="SMART" id="SM00432">
    <property type="entry name" value="MADS"/>
    <property type="match status" value="1"/>
</dbReference>
<evidence type="ECO:0000256" key="8">
    <source>
        <dbReference type="ARBA" id="ARBA00023136"/>
    </source>
</evidence>
<comment type="subcellular location">
    <subcellularLocation>
        <location evidence="2">Membrane</location>
        <topology evidence="2">Multi-pass membrane protein</topology>
    </subcellularLocation>
    <subcellularLocation>
        <location evidence="1">Nucleus</location>
    </subcellularLocation>
</comment>